<dbReference type="InterPro" id="IPR036696">
    <property type="entry name" value="YdfO-like_sf"/>
</dbReference>
<dbReference type="STRING" id="1219058.AOA14_01565"/>
<evidence type="ECO:0008006" key="3">
    <source>
        <dbReference type="Google" id="ProtNLM"/>
    </source>
</evidence>
<dbReference type="Proteomes" id="UP000076234">
    <property type="component" value="Chromosome"/>
</dbReference>
<sequence>MHADQTATAEYCLNAAYDGRVSFPEIVGKLIDAGFEGYDVDYRRAMQIYYLPDGDSVELAMPSCSEDVSARFDDARIAALVRWAQSDVPHYSYAAFSAQAKTAGCAGYHVSFLGRRVVYYGRTAETHVELFDS</sequence>
<name>A0A142VVH9_9SPHN</name>
<dbReference type="EMBL" id="CP013342">
    <property type="protein sequence ID" value="AMU93287.1"/>
    <property type="molecule type" value="Genomic_DNA"/>
</dbReference>
<reference evidence="1 2" key="2">
    <citation type="journal article" date="2016" name="Genome Announc.">
        <title>Complete Genome Sequence of Sphingopyxis terrae Strain 203-1 (NBRC 111660), a Polyethylene Glycol Degrader.</title>
        <authorList>
            <person name="Ohtsubo Y."/>
            <person name="Nonoyama S."/>
            <person name="Nagata Y."/>
            <person name="Numata M."/>
            <person name="Tsuchikane K."/>
            <person name="Hosoyama A."/>
            <person name="Yamazoe A."/>
            <person name="Tsuda M."/>
            <person name="Fujita N."/>
            <person name="Kawai F."/>
        </authorList>
    </citation>
    <scope>NUCLEOTIDE SEQUENCE [LARGE SCALE GENOMIC DNA]</scope>
    <source>
        <strain evidence="1 2">203-1</strain>
    </source>
</reference>
<proteinExistence type="predicted"/>
<dbReference type="RefSeq" id="WP_062900493.1">
    <property type="nucleotide sequence ID" value="NZ_CP013342.1"/>
</dbReference>
<dbReference type="KEGG" id="ster:AOA14_01565"/>
<evidence type="ECO:0000313" key="2">
    <source>
        <dbReference type="Proteomes" id="UP000076234"/>
    </source>
</evidence>
<reference evidence="2" key="1">
    <citation type="submission" date="2015-11" db="EMBL/GenBank/DDBJ databases">
        <title>Complete genome sequence of a polyethylene glycol-degrading strain Sphingopyxis terrae strain 203-1 (NBRC 15098).</title>
        <authorList>
            <person name="Yoshiyuki O."/>
            <person name="Shouta N."/>
            <person name="Nagata Y."/>
            <person name="Numata M."/>
            <person name="Tsuchikane K."/>
            <person name="Hosoyama A."/>
            <person name="Yamazoe A."/>
            <person name="Tsuda M."/>
            <person name="Fujita N."/>
            <person name="Kawai F."/>
        </authorList>
    </citation>
    <scope>NUCLEOTIDE SEQUENCE [LARGE SCALE GENOMIC DNA]</scope>
    <source>
        <strain evidence="2">203-1</strain>
    </source>
</reference>
<organism evidence="1 2">
    <name type="scientific">Sphingopyxis terrae subsp. terrae NBRC 15098</name>
    <dbReference type="NCBI Taxonomy" id="1219058"/>
    <lineage>
        <taxon>Bacteria</taxon>
        <taxon>Pseudomonadati</taxon>
        <taxon>Pseudomonadota</taxon>
        <taxon>Alphaproteobacteria</taxon>
        <taxon>Sphingomonadales</taxon>
        <taxon>Sphingomonadaceae</taxon>
        <taxon>Sphingopyxis</taxon>
    </lineage>
</organism>
<accession>A0A142VVH9</accession>
<evidence type="ECO:0000313" key="1">
    <source>
        <dbReference type="EMBL" id="AMU93287.1"/>
    </source>
</evidence>
<gene>
    <name evidence="1" type="ORF">AOA14_01565</name>
</gene>
<dbReference type="SUPFAM" id="SSF160419">
    <property type="entry name" value="YdfO-like"/>
    <property type="match status" value="1"/>
</dbReference>
<protein>
    <recommendedName>
        <fullName evidence="3">DUF1398 domain-containing protein</fullName>
    </recommendedName>
</protein>
<dbReference type="AlphaFoldDB" id="A0A142VVH9"/>